<accession>A0CAJ8</accession>
<dbReference type="AlphaFoldDB" id="A0CAJ8"/>
<dbReference type="KEGG" id="ptm:GSPATT00036595001"/>
<evidence type="ECO:0000313" key="1">
    <source>
        <dbReference type="EMBL" id="CAK67815.1"/>
    </source>
</evidence>
<sequence>MICKKPQLYKKLKMCLKCFLEENSINKDDVISINDLNTQVGKLLKQLLTMKNLQTQLLETLNEIDLQYKSKMSKAISQNKQTYEQVDSIQNNLSGCSDMEVINLSNTQISCYLQLLDQKDSLRNKDKELRELLNLLNDLKKCLTESVEKILIESKKISKILELEENFDQSPDIQYPQKEKEKLHFQIDQALFKSEMKIQETTAIQPKGLSNKNILNPEITVDLEFPQSSRSFKACYNPNSLLLDLIDKIRISLGNEQGEIIVYSNGVLCQHECSFQEYQIQNGQTLKCYISQRRIV</sequence>
<evidence type="ECO:0008006" key="3">
    <source>
        <dbReference type="Google" id="ProtNLM"/>
    </source>
</evidence>
<dbReference type="InterPro" id="IPR029071">
    <property type="entry name" value="Ubiquitin-like_domsf"/>
</dbReference>
<reference evidence="1 2" key="1">
    <citation type="journal article" date="2006" name="Nature">
        <title>Global trends of whole-genome duplications revealed by the ciliate Paramecium tetraurelia.</title>
        <authorList>
            <consortium name="Genoscope"/>
            <person name="Aury J.-M."/>
            <person name="Jaillon O."/>
            <person name="Duret L."/>
            <person name="Noel B."/>
            <person name="Jubin C."/>
            <person name="Porcel B.M."/>
            <person name="Segurens B."/>
            <person name="Daubin V."/>
            <person name="Anthouard V."/>
            <person name="Aiach N."/>
            <person name="Arnaiz O."/>
            <person name="Billaut A."/>
            <person name="Beisson J."/>
            <person name="Blanc I."/>
            <person name="Bouhouche K."/>
            <person name="Camara F."/>
            <person name="Duharcourt S."/>
            <person name="Guigo R."/>
            <person name="Gogendeau D."/>
            <person name="Katinka M."/>
            <person name="Keller A.-M."/>
            <person name="Kissmehl R."/>
            <person name="Klotz C."/>
            <person name="Koll F."/>
            <person name="Le Moue A."/>
            <person name="Lepere C."/>
            <person name="Malinsky S."/>
            <person name="Nowacki M."/>
            <person name="Nowak J.K."/>
            <person name="Plattner H."/>
            <person name="Poulain J."/>
            <person name="Ruiz F."/>
            <person name="Serrano V."/>
            <person name="Zagulski M."/>
            <person name="Dessen P."/>
            <person name="Betermier M."/>
            <person name="Weissenbach J."/>
            <person name="Scarpelli C."/>
            <person name="Schachter V."/>
            <person name="Sperling L."/>
            <person name="Meyer E."/>
            <person name="Cohen J."/>
            <person name="Wincker P."/>
        </authorList>
    </citation>
    <scope>NUCLEOTIDE SEQUENCE [LARGE SCALE GENOMIC DNA]</scope>
    <source>
        <strain evidence="1 2">Stock d4-2</strain>
    </source>
</reference>
<dbReference type="HOGENOM" id="CLU_941526_0_0_1"/>
<dbReference type="GeneID" id="5020997"/>
<keyword evidence="2" id="KW-1185">Reference proteome</keyword>
<dbReference type="Proteomes" id="UP000000600">
    <property type="component" value="Unassembled WGS sequence"/>
</dbReference>
<organism evidence="1 2">
    <name type="scientific">Paramecium tetraurelia</name>
    <dbReference type="NCBI Taxonomy" id="5888"/>
    <lineage>
        <taxon>Eukaryota</taxon>
        <taxon>Sar</taxon>
        <taxon>Alveolata</taxon>
        <taxon>Ciliophora</taxon>
        <taxon>Intramacronucleata</taxon>
        <taxon>Oligohymenophorea</taxon>
        <taxon>Peniculida</taxon>
        <taxon>Parameciidae</taxon>
        <taxon>Paramecium</taxon>
    </lineage>
</organism>
<evidence type="ECO:0000313" key="2">
    <source>
        <dbReference type="Proteomes" id="UP000000600"/>
    </source>
</evidence>
<dbReference type="EMBL" id="CT868054">
    <property type="protein sequence ID" value="CAK67815.1"/>
    <property type="molecule type" value="Genomic_DNA"/>
</dbReference>
<dbReference type="InParanoid" id="A0CAJ8"/>
<gene>
    <name evidence="1" type="ORF">GSPATT00036595001</name>
</gene>
<dbReference type="RefSeq" id="XP_001435212.1">
    <property type="nucleotide sequence ID" value="XM_001435175.1"/>
</dbReference>
<protein>
    <recommendedName>
        <fullName evidence="3">Ubiquitin-like domain-containing protein</fullName>
    </recommendedName>
</protein>
<dbReference type="SUPFAM" id="SSF54236">
    <property type="entry name" value="Ubiquitin-like"/>
    <property type="match status" value="1"/>
</dbReference>
<name>A0CAJ8_PARTE</name>
<proteinExistence type="predicted"/>